<evidence type="ECO:0000256" key="6">
    <source>
        <dbReference type="SAM" id="Phobius"/>
    </source>
</evidence>
<feature type="transmembrane region" description="Helical" evidence="6">
    <location>
        <begin position="86"/>
        <end position="105"/>
    </location>
</feature>
<comment type="subcellular location">
    <subcellularLocation>
        <location evidence="1">Membrane</location>
        <topology evidence="1">Multi-pass membrane protein</topology>
    </subcellularLocation>
</comment>
<reference evidence="8 9" key="1">
    <citation type="journal article" date="2005" name="Nucleic Acids Res.">
        <title>Genomic blueprint of Hahella chejuensis, a marine microbe producing an algicidal agent.</title>
        <authorList>
            <person name="Jeong H."/>
            <person name="Yim J.H."/>
            <person name="Lee C."/>
            <person name="Choi S.-H."/>
            <person name="Park Y.K."/>
            <person name="Yoon S.H."/>
            <person name="Hur C.-G."/>
            <person name="Kang H.-Y."/>
            <person name="Kim D."/>
            <person name="Lee H.H."/>
            <person name="Park K.H."/>
            <person name="Park S.-H."/>
            <person name="Park H.-S."/>
            <person name="Lee H.K."/>
            <person name="Oh T.K."/>
            <person name="Kim J.F."/>
        </authorList>
    </citation>
    <scope>NUCLEOTIDE SEQUENCE [LARGE SCALE GENOMIC DNA]</scope>
    <source>
        <strain evidence="8 9">KCTC 2396</strain>
    </source>
</reference>
<feature type="transmembrane region" description="Helical" evidence="6">
    <location>
        <begin position="139"/>
        <end position="158"/>
    </location>
</feature>
<dbReference type="SUPFAM" id="SSF103481">
    <property type="entry name" value="Multidrug resistance efflux transporter EmrE"/>
    <property type="match status" value="2"/>
</dbReference>
<dbReference type="Pfam" id="PF00892">
    <property type="entry name" value="EamA"/>
    <property type="match status" value="2"/>
</dbReference>
<evidence type="ECO:0000256" key="2">
    <source>
        <dbReference type="ARBA" id="ARBA00007362"/>
    </source>
</evidence>
<feature type="transmembrane region" description="Helical" evidence="6">
    <location>
        <begin position="61"/>
        <end position="80"/>
    </location>
</feature>
<dbReference type="InterPro" id="IPR037185">
    <property type="entry name" value="EmrE-like"/>
</dbReference>
<dbReference type="PANTHER" id="PTHR32322">
    <property type="entry name" value="INNER MEMBRANE TRANSPORTER"/>
    <property type="match status" value="1"/>
</dbReference>
<feature type="transmembrane region" description="Helical" evidence="6">
    <location>
        <begin position="30"/>
        <end position="49"/>
    </location>
</feature>
<evidence type="ECO:0000313" key="8">
    <source>
        <dbReference type="EMBL" id="ABC33299.1"/>
    </source>
</evidence>
<evidence type="ECO:0000313" key="9">
    <source>
        <dbReference type="Proteomes" id="UP000000238"/>
    </source>
</evidence>
<feature type="transmembrane region" description="Helical" evidence="6">
    <location>
        <begin position="256"/>
        <end position="275"/>
    </location>
</feature>
<feature type="transmembrane region" description="Helical" evidence="6">
    <location>
        <begin position="228"/>
        <end position="250"/>
    </location>
</feature>
<proteinExistence type="inferred from homology"/>
<gene>
    <name evidence="8" type="ordered locus">HCH_06668</name>
</gene>
<dbReference type="InterPro" id="IPR000620">
    <property type="entry name" value="EamA_dom"/>
</dbReference>
<dbReference type="PANTHER" id="PTHR32322:SF2">
    <property type="entry name" value="EAMA DOMAIN-CONTAINING PROTEIN"/>
    <property type="match status" value="1"/>
</dbReference>
<keyword evidence="5 6" id="KW-0472">Membrane</keyword>
<evidence type="ECO:0000259" key="7">
    <source>
        <dbReference type="Pfam" id="PF00892"/>
    </source>
</evidence>
<feature type="transmembrane region" description="Helical" evidence="6">
    <location>
        <begin position="201"/>
        <end position="221"/>
    </location>
</feature>
<dbReference type="RefSeq" id="WP_011400351.1">
    <property type="nucleotide sequence ID" value="NC_007645.1"/>
</dbReference>
<feature type="transmembrane region" description="Helical" evidence="6">
    <location>
        <begin position="112"/>
        <end position="133"/>
    </location>
</feature>
<keyword evidence="9" id="KW-1185">Reference proteome</keyword>
<evidence type="ECO:0000256" key="4">
    <source>
        <dbReference type="ARBA" id="ARBA00022989"/>
    </source>
</evidence>
<sequence length="288" mass="31243">MYWLLGVLAPAVWGTTYVVTQAWLQDLGPLWVSVLRALPAGLLLMCLDLKSLRHMDMRRSVILGALNISVFFFFLFTAALRLPSGVAGTLMALTPLTTLLFLWWWQRQAPNPIQLLCAFGGLIGVGVVIFQPSSQIDPVGVAASFGAVVSLTVGTFLAKKWSPPKGILAFTGLQLFLGGMLLLPLAFLLEGPMPALNREAMLGLLWVDLVNTALGYLAWFIAMRRLPVSALSFLALLSPVSAVISGRLVLEEWFTPAQYAGIAMVLLSVTLAQFARAKTQPKMAQQAS</sequence>
<dbReference type="eggNOG" id="COG0697">
    <property type="taxonomic scope" value="Bacteria"/>
</dbReference>
<feature type="domain" description="EamA" evidence="7">
    <location>
        <begin position="140"/>
        <end position="271"/>
    </location>
</feature>
<comment type="similarity">
    <text evidence="2">Belongs to the EamA transporter family.</text>
</comment>
<dbReference type="Proteomes" id="UP000000238">
    <property type="component" value="Chromosome"/>
</dbReference>
<organism evidence="8 9">
    <name type="scientific">Hahella chejuensis (strain KCTC 2396)</name>
    <dbReference type="NCBI Taxonomy" id="349521"/>
    <lineage>
        <taxon>Bacteria</taxon>
        <taxon>Pseudomonadati</taxon>
        <taxon>Pseudomonadota</taxon>
        <taxon>Gammaproteobacteria</taxon>
        <taxon>Oceanospirillales</taxon>
        <taxon>Hahellaceae</taxon>
        <taxon>Hahella</taxon>
    </lineage>
</organism>
<dbReference type="HOGENOM" id="CLU_033863_2_2_6"/>
<evidence type="ECO:0000256" key="3">
    <source>
        <dbReference type="ARBA" id="ARBA00022692"/>
    </source>
</evidence>
<dbReference type="OrthoDB" id="5430053at2"/>
<keyword evidence="4 6" id="KW-1133">Transmembrane helix</keyword>
<protein>
    <submittedName>
        <fullName evidence="8">Permease of the drug/metabolite transporter (DMT) superfamily</fullName>
    </submittedName>
</protein>
<feature type="domain" description="EamA" evidence="7">
    <location>
        <begin position="4"/>
        <end position="129"/>
    </location>
</feature>
<dbReference type="AlphaFoldDB" id="Q2S7S5"/>
<keyword evidence="3 6" id="KW-0812">Transmembrane</keyword>
<name>Q2S7S5_HAHCH</name>
<dbReference type="KEGG" id="hch:HCH_06668"/>
<feature type="transmembrane region" description="Helical" evidence="6">
    <location>
        <begin position="167"/>
        <end position="189"/>
    </location>
</feature>
<evidence type="ECO:0000256" key="1">
    <source>
        <dbReference type="ARBA" id="ARBA00004141"/>
    </source>
</evidence>
<dbReference type="STRING" id="349521.HCH_06668"/>
<dbReference type="InterPro" id="IPR050638">
    <property type="entry name" value="AA-Vitamin_Transporters"/>
</dbReference>
<dbReference type="GO" id="GO:0016020">
    <property type="term" value="C:membrane"/>
    <property type="evidence" value="ECO:0007669"/>
    <property type="project" value="UniProtKB-SubCell"/>
</dbReference>
<dbReference type="EMBL" id="CP000155">
    <property type="protein sequence ID" value="ABC33299.1"/>
    <property type="molecule type" value="Genomic_DNA"/>
</dbReference>
<accession>Q2S7S5</accession>
<evidence type="ECO:0000256" key="5">
    <source>
        <dbReference type="ARBA" id="ARBA00023136"/>
    </source>
</evidence>